<feature type="region of interest" description="Disordered" evidence="1">
    <location>
        <begin position="112"/>
        <end position="138"/>
    </location>
</feature>
<evidence type="ECO:0000313" key="4">
    <source>
        <dbReference type="Proteomes" id="UP000550508"/>
    </source>
</evidence>
<evidence type="ECO:0000256" key="2">
    <source>
        <dbReference type="SAM" id="Phobius"/>
    </source>
</evidence>
<dbReference type="AlphaFoldDB" id="A0A849VPM9"/>
<gene>
    <name evidence="3" type="ORF">HQ945_12385</name>
</gene>
<dbReference type="Proteomes" id="UP000550508">
    <property type="component" value="Unassembled WGS sequence"/>
</dbReference>
<sequence length="353" mass="39600">MIQSVIYFALGFLSAVLLVLLLAPPIWRRAMLLTRKHVEAETPLTLNEIQAQRDGLRAEHAMAERKLELALESARNKAALHLTQIGEKERLIRKLTADLGERQTSIAGLSTSLSTNEDTLERSSQNLSGTAKTLEERTNEVEQLNRRLSKLSIDADSLQIELAAQSARVENLLDELNDARREKRDSDEQRRKIETEHKALQHRLEQETAQRTEFEKQATVLLTKLSDAEAKLARREKDMERLNERLRKVLADGRKQGTSVVDTPRGKQALIQADETRLMRDEMNTLAAQVVAMVAKLEGEKSPVNDILGKAKRQVPAVYDENGEAIVSIADRVRALQNASKPAKAAEPRESDA</sequence>
<name>A0A849VPM9_9HYPH</name>
<organism evidence="3 4">
    <name type="scientific">Phyllobacterium pellucidum</name>
    <dbReference type="NCBI Taxonomy" id="2740464"/>
    <lineage>
        <taxon>Bacteria</taxon>
        <taxon>Pseudomonadati</taxon>
        <taxon>Pseudomonadota</taxon>
        <taxon>Alphaproteobacteria</taxon>
        <taxon>Hyphomicrobiales</taxon>
        <taxon>Phyllobacteriaceae</taxon>
        <taxon>Phyllobacterium</taxon>
    </lineage>
</organism>
<evidence type="ECO:0000256" key="1">
    <source>
        <dbReference type="SAM" id="MobiDB-lite"/>
    </source>
</evidence>
<keyword evidence="4" id="KW-1185">Reference proteome</keyword>
<dbReference type="EMBL" id="JABUMX010000002">
    <property type="protein sequence ID" value="NTS32055.1"/>
    <property type="molecule type" value="Genomic_DNA"/>
</dbReference>
<keyword evidence="2" id="KW-0472">Membrane</keyword>
<protein>
    <submittedName>
        <fullName evidence="3">Uncharacterized protein</fullName>
    </submittedName>
</protein>
<feature type="transmembrane region" description="Helical" evidence="2">
    <location>
        <begin position="6"/>
        <end position="27"/>
    </location>
</feature>
<feature type="compositionally biased region" description="Polar residues" evidence="1">
    <location>
        <begin position="112"/>
        <end position="131"/>
    </location>
</feature>
<evidence type="ECO:0000313" key="3">
    <source>
        <dbReference type="EMBL" id="NTS32055.1"/>
    </source>
</evidence>
<dbReference type="RefSeq" id="WP_113280832.1">
    <property type="nucleotide sequence ID" value="NZ_JABUMX010000002.1"/>
</dbReference>
<dbReference type="SUPFAM" id="SSF57997">
    <property type="entry name" value="Tropomyosin"/>
    <property type="match status" value="1"/>
</dbReference>
<keyword evidence="2" id="KW-1133">Transmembrane helix</keyword>
<comment type="caution">
    <text evidence="3">The sequence shown here is derived from an EMBL/GenBank/DDBJ whole genome shotgun (WGS) entry which is preliminary data.</text>
</comment>
<accession>A0A849VPM9</accession>
<keyword evidence="2" id="KW-0812">Transmembrane</keyword>
<proteinExistence type="predicted"/>
<reference evidence="3 4" key="1">
    <citation type="submission" date="2020-05" db="EMBL/GenBank/DDBJ databases">
        <authorList>
            <person name="Kim M.K."/>
        </authorList>
    </citation>
    <scope>NUCLEOTIDE SEQUENCE [LARGE SCALE GENOMIC DNA]</scope>
    <source>
        <strain evidence="3 4">BT25</strain>
    </source>
</reference>